<sequence length="161" mass="18779">MKKVKLTVDGKEMPLTDDQLRMLGLPPTRNNPFERVKSGQEYFCLTDSYGVLACNESSKNLADRNYESVSYFNDKDFAEQVYLRQLLQRKLLRFAWNYGYEATDEPNQFYVSYFPKTKSYVVQIDCGFRAPCPHFASYQGAVLAIKDVVEPFIKEHPNFVW</sequence>
<organism evidence="1">
    <name type="scientific">Siphoviridae sp. ctnpt50</name>
    <dbReference type="NCBI Taxonomy" id="2827941"/>
    <lineage>
        <taxon>Viruses</taxon>
        <taxon>Duplodnaviria</taxon>
        <taxon>Heunggongvirae</taxon>
        <taxon>Uroviricota</taxon>
        <taxon>Caudoviricetes</taxon>
    </lineage>
</organism>
<protein>
    <submittedName>
        <fullName evidence="1">Uncharacterized protein</fullName>
    </submittedName>
</protein>
<dbReference type="EMBL" id="BK032577">
    <property type="protein sequence ID" value="DAF48965.1"/>
    <property type="molecule type" value="Genomic_DNA"/>
</dbReference>
<evidence type="ECO:0000313" key="1">
    <source>
        <dbReference type="EMBL" id="DAF48965.1"/>
    </source>
</evidence>
<reference evidence="1" key="1">
    <citation type="journal article" date="2021" name="Proc. Natl. Acad. Sci. U.S.A.">
        <title>A Catalog of Tens of Thousands of Viruses from Human Metagenomes Reveals Hidden Associations with Chronic Diseases.</title>
        <authorList>
            <person name="Tisza M.J."/>
            <person name="Buck C.B."/>
        </authorList>
    </citation>
    <scope>NUCLEOTIDE SEQUENCE</scope>
    <source>
        <strain evidence="1">Ctnpt50</strain>
    </source>
</reference>
<name>A0A8S5SDB4_9CAUD</name>
<proteinExistence type="predicted"/>
<accession>A0A8S5SDB4</accession>